<dbReference type="GO" id="GO:0005524">
    <property type="term" value="F:ATP binding"/>
    <property type="evidence" value="ECO:0007669"/>
    <property type="project" value="UniProtKB-KW"/>
</dbReference>
<dbReference type="InterPro" id="IPR011009">
    <property type="entry name" value="Kinase-like_dom_sf"/>
</dbReference>
<feature type="domain" description="Protein kinase" evidence="7">
    <location>
        <begin position="1"/>
        <end position="279"/>
    </location>
</feature>
<dbReference type="RefSeq" id="YP_009448911.1">
    <property type="nucleotide sequence ID" value="NC_036594.1"/>
</dbReference>
<evidence type="ECO:0000256" key="6">
    <source>
        <dbReference type="ARBA" id="ARBA00022840"/>
    </source>
</evidence>
<dbReference type="EMBL" id="LT906555">
    <property type="protein sequence ID" value="SNW62609.1"/>
    <property type="molecule type" value="Genomic_DNA"/>
</dbReference>
<proteinExistence type="inferred from homology"/>
<dbReference type="OrthoDB" id="8955at10239"/>
<dbReference type="KEGG" id="vg:35382523"/>
<dbReference type="InterPro" id="IPR008271">
    <property type="entry name" value="Ser/Thr_kinase_AS"/>
</dbReference>
<keyword evidence="3" id="KW-0808">Transferase</keyword>
<evidence type="ECO:0000256" key="5">
    <source>
        <dbReference type="ARBA" id="ARBA00022777"/>
    </source>
</evidence>
<dbReference type="SMART" id="SM00220">
    <property type="entry name" value="S_TKc"/>
    <property type="match status" value="1"/>
</dbReference>
<name>A0A2I2L576_9VIRU</name>
<dbReference type="Gene3D" id="3.30.200.20">
    <property type="entry name" value="Phosphorylase Kinase, domain 1"/>
    <property type="match status" value="1"/>
</dbReference>
<dbReference type="GeneID" id="35382523"/>
<dbReference type="FunFam" id="1.10.510.10:FF:000624">
    <property type="entry name" value="Mitogen-activated protein kinase"/>
    <property type="match status" value="1"/>
</dbReference>
<keyword evidence="9" id="KW-1185">Reference proteome</keyword>
<organism evidence="8">
    <name type="scientific">Orpheovirus IHUMI-LCC2</name>
    <dbReference type="NCBI Taxonomy" id="2023057"/>
    <lineage>
        <taxon>Viruses</taxon>
        <taxon>Varidnaviria</taxon>
        <taxon>Bamfordvirae</taxon>
        <taxon>Nucleocytoviricota</taxon>
        <taxon>Megaviricetes</taxon>
        <taxon>Pimascovirales</taxon>
        <taxon>Ocovirineae</taxon>
        <taxon>Orpheoviridae</taxon>
        <taxon>Alphaorpheovirus</taxon>
        <taxon>Alphaorpheovirus massiliense</taxon>
    </lineage>
</organism>
<protein>
    <submittedName>
        <fullName evidence="8">Negative regulator of the PHO system</fullName>
    </submittedName>
</protein>
<evidence type="ECO:0000256" key="2">
    <source>
        <dbReference type="ARBA" id="ARBA00022527"/>
    </source>
</evidence>
<evidence type="ECO:0000259" key="7">
    <source>
        <dbReference type="PROSITE" id="PS50011"/>
    </source>
</evidence>
<keyword evidence="2" id="KW-0723">Serine/threonine-protein kinase</keyword>
<dbReference type="Pfam" id="PF00069">
    <property type="entry name" value="Pkinase"/>
    <property type="match status" value="1"/>
</dbReference>
<gene>
    <name evidence="8" type="ORF">ORPV_705</name>
</gene>
<dbReference type="SUPFAM" id="SSF56112">
    <property type="entry name" value="Protein kinase-like (PK-like)"/>
    <property type="match status" value="1"/>
</dbReference>
<keyword evidence="4" id="KW-0547">Nucleotide-binding</keyword>
<dbReference type="GO" id="GO:0004674">
    <property type="term" value="F:protein serine/threonine kinase activity"/>
    <property type="evidence" value="ECO:0007669"/>
    <property type="project" value="UniProtKB-KW"/>
</dbReference>
<dbReference type="PANTHER" id="PTHR24056">
    <property type="entry name" value="CELL DIVISION PROTEIN KINASE"/>
    <property type="match status" value="1"/>
</dbReference>
<evidence type="ECO:0000313" key="9">
    <source>
        <dbReference type="Proteomes" id="UP000236316"/>
    </source>
</evidence>
<evidence type="ECO:0000256" key="4">
    <source>
        <dbReference type="ARBA" id="ARBA00022741"/>
    </source>
</evidence>
<keyword evidence="6" id="KW-0067">ATP-binding</keyword>
<dbReference type="Gene3D" id="1.10.510.10">
    <property type="entry name" value="Transferase(Phosphotransferase) domain 1"/>
    <property type="match status" value="1"/>
</dbReference>
<dbReference type="InterPro" id="IPR050108">
    <property type="entry name" value="CDK"/>
</dbReference>
<dbReference type="PROSITE" id="PS50011">
    <property type="entry name" value="PROTEIN_KINASE_DOM"/>
    <property type="match status" value="1"/>
</dbReference>
<reference evidence="8" key="1">
    <citation type="submission" date="2017-08" db="EMBL/GenBank/DDBJ databases">
        <authorList>
            <consortium name="Urmite Genomes"/>
        </authorList>
    </citation>
    <scope>NUCLEOTIDE SEQUENCE [LARGE SCALE GENOMIC DNA]</scope>
    <source>
        <strain evidence="8">IHUMI-LCC2</strain>
    </source>
</reference>
<accession>A0A2I2L576</accession>
<dbReference type="Proteomes" id="UP000236316">
    <property type="component" value="Segment"/>
</dbReference>
<dbReference type="InterPro" id="IPR000719">
    <property type="entry name" value="Prot_kinase_dom"/>
</dbReference>
<comment type="similarity">
    <text evidence="1">Belongs to the protein kinase superfamily. CMGC Ser/Thr protein kinase family. CDC2/CDKX subfamily.</text>
</comment>
<evidence type="ECO:0000256" key="1">
    <source>
        <dbReference type="ARBA" id="ARBA00006485"/>
    </source>
</evidence>
<dbReference type="PROSITE" id="PS00108">
    <property type="entry name" value="PROTEIN_KINASE_ST"/>
    <property type="match status" value="1"/>
</dbReference>
<sequence>MDISKAEIIKTYVEGDTHIYAIKLNDKKYVIKSGKNFMIDSEANILKMLDHPNIIRLEEHVQEKYMVLEYMDEDLRDYISRNENIDRLLVKSYMWQLLSGLEYCHKNNISHLDIKPENLLINNNGDLKIADFGFSRVYKGEFTSFTIGTSGYRPPNVLLGSNILSCDVDIWAAGCVFGELLFSKFLFDVDGNDSDEEMTCIFNVLGSPNQSDLRYFKNMRSYSTFMKEYNSDNVTDYDKYIKHRISQLDNSTHNLLMSLLQYNPRHRLSAKEALQHPYFYELHQLGCV</sequence>
<keyword evidence="5" id="KW-0418">Kinase</keyword>
<evidence type="ECO:0000313" key="8">
    <source>
        <dbReference type="EMBL" id="SNW62609.1"/>
    </source>
</evidence>
<evidence type="ECO:0000256" key="3">
    <source>
        <dbReference type="ARBA" id="ARBA00022679"/>
    </source>
</evidence>